<gene>
    <name evidence="1" type="ORF">J437_LFUL002257</name>
</gene>
<sequence>MTFSEEDSCNWEKSKALKEVCSLYQVCEKKRHCVLVRTMCSWFTLGLLPTSSYEAELLNLPKFSFANMADNISQWKAELNILKAELSIPKKCVSFADVASAI</sequence>
<reference evidence="1" key="1">
    <citation type="submission" date="2013-04" db="EMBL/GenBank/DDBJ databases">
        <authorList>
            <person name="Qu J."/>
            <person name="Murali S.C."/>
            <person name="Bandaranaike D."/>
            <person name="Bellair M."/>
            <person name="Blankenburg K."/>
            <person name="Chao H."/>
            <person name="Dinh H."/>
            <person name="Doddapaneni H."/>
            <person name="Downs B."/>
            <person name="Dugan-Rocha S."/>
            <person name="Elkadiri S."/>
            <person name="Gnanaolivu R.D."/>
            <person name="Hernandez B."/>
            <person name="Javaid M."/>
            <person name="Jayaseelan J.C."/>
            <person name="Lee S."/>
            <person name="Li M."/>
            <person name="Ming W."/>
            <person name="Munidasa M."/>
            <person name="Muniz J."/>
            <person name="Nguyen L."/>
            <person name="Ongeri F."/>
            <person name="Osuji N."/>
            <person name="Pu L.-L."/>
            <person name="Puazo M."/>
            <person name="Qu C."/>
            <person name="Quiroz J."/>
            <person name="Raj R."/>
            <person name="Weissenberger G."/>
            <person name="Xin Y."/>
            <person name="Zou X."/>
            <person name="Han Y."/>
            <person name="Richards S."/>
            <person name="Worley K."/>
            <person name="Muzny D."/>
            <person name="Gibbs R."/>
        </authorList>
    </citation>
    <scope>NUCLEOTIDE SEQUENCE</scope>
    <source>
        <strain evidence="1">Sampled in the wild</strain>
    </source>
</reference>
<organism evidence="1 2">
    <name type="scientific">Ladona fulva</name>
    <name type="common">Scarce chaser dragonfly</name>
    <name type="synonym">Libellula fulva</name>
    <dbReference type="NCBI Taxonomy" id="123851"/>
    <lineage>
        <taxon>Eukaryota</taxon>
        <taxon>Metazoa</taxon>
        <taxon>Ecdysozoa</taxon>
        <taxon>Arthropoda</taxon>
        <taxon>Hexapoda</taxon>
        <taxon>Insecta</taxon>
        <taxon>Pterygota</taxon>
        <taxon>Palaeoptera</taxon>
        <taxon>Odonata</taxon>
        <taxon>Epiprocta</taxon>
        <taxon>Anisoptera</taxon>
        <taxon>Libelluloidea</taxon>
        <taxon>Libellulidae</taxon>
        <taxon>Ladona</taxon>
    </lineage>
</organism>
<proteinExistence type="predicted"/>
<dbReference type="AlphaFoldDB" id="A0A8K0NWR7"/>
<reference evidence="1" key="2">
    <citation type="submission" date="2017-10" db="EMBL/GenBank/DDBJ databases">
        <title>Ladona fulva Genome sequencing and assembly.</title>
        <authorList>
            <person name="Murali S."/>
            <person name="Richards S."/>
            <person name="Bandaranaike D."/>
            <person name="Bellair M."/>
            <person name="Blankenburg K."/>
            <person name="Chao H."/>
            <person name="Dinh H."/>
            <person name="Doddapaneni H."/>
            <person name="Dugan-Rocha S."/>
            <person name="Elkadiri S."/>
            <person name="Gnanaolivu R."/>
            <person name="Hernandez B."/>
            <person name="Skinner E."/>
            <person name="Javaid M."/>
            <person name="Lee S."/>
            <person name="Li M."/>
            <person name="Ming W."/>
            <person name="Munidasa M."/>
            <person name="Muniz J."/>
            <person name="Nguyen L."/>
            <person name="Hughes D."/>
            <person name="Osuji N."/>
            <person name="Pu L.-L."/>
            <person name="Puazo M."/>
            <person name="Qu C."/>
            <person name="Quiroz J."/>
            <person name="Raj R."/>
            <person name="Weissenberger G."/>
            <person name="Xin Y."/>
            <person name="Zou X."/>
            <person name="Han Y."/>
            <person name="Worley K."/>
            <person name="Muzny D."/>
            <person name="Gibbs R."/>
        </authorList>
    </citation>
    <scope>NUCLEOTIDE SEQUENCE</scope>
    <source>
        <strain evidence="1">Sampled in the wild</strain>
    </source>
</reference>
<protein>
    <submittedName>
        <fullName evidence="1">Uncharacterized protein</fullName>
    </submittedName>
</protein>
<name>A0A8K0NWR7_LADFU</name>
<comment type="caution">
    <text evidence="1">The sequence shown here is derived from an EMBL/GenBank/DDBJ whole genome shotgun (WGS) entry which is preliminary data.</text>
</comment>
<evidence type="ECO:0000313" key="2">
    <source>
        <dbReference type="Proteomes" id="UP000792457"/>
    </source>
</evidence>
<dbReference type="EMBL" id="KZ308212">
    <property type="protein sequence ID" value="KAG8224811.1"/>
    <property type="molecule type" value="Genomic_DNA"/>
</dbReference>
<keyword evidence="2" id="KW-1185">Reference proteome</keyword>
<dbReference type="Proteomes" id="UP000792457">
    <property type="component" value="Unassembled WGS sequence"/>
</dbReference>
<evidence type="ECO:0000313" key="1">
    <source>
        <dbReference type="EMBL" id="KAG8224811.1"/>
    </source>
</evidence>
<accession>A0A8K0NWR7</accession>